<evidence type="ECO:0000313" key="1">
    <source>
        <dbReference type="EMBL" id="NJC05694.1"/>
    </source>
</evidence>
<dbReference type="Proteomes" id="UP000558192">
    <property type="component" value="Unassembled WGS sequence"/>
</dbReference>
<proteinExistence type="predicted"/>
<dbReference type="AlphaFoldDB" id="A0A7X6BFS0"/>
<protein>
    <submittedName>
        <fullName evidence="1">Uncharacterized protein</fullName>
    </submittedName>
</protein>
<gene>
    <name evidence="1" type="ORF">GGQ97_001487</name>
</gene>
<dbReference type="RefSeq" id="WP_168068414.1">
    <property type="nucleotide sequence ID" value="NZ_JAATJC010000001.1"/>
</dbReference>
<evidence type="ECO:0000313" key="2">
    <source>
        <dbReference type="Proteomes" id="UP000558192"/>
    </source>
</evidence>
<sequence>MITTEREWRWFLIPHRPSLSVCGIEVWDSEGWLWKVKEIAPGPGCMPTPFAYGEKLGRLDVEVPAKPLRRGRSYSIYVAGEFRLEVKSFAVNSEGKLRWLPDEQMNPPPDSTGPR</sequence>
<keyword evidence="2" id="KW-1185">Reference proteome</keyword>
<reference evidence="1 2" key="1">
    <citation type="submission" date="2020-03" db="EMBL/GenBank/DDBJ databases">
        <title>Genomic Encyclopedia of Type Strains, Phase IV (KMG-IV): sequencing the most valuable type-strain genomes for metagenomic binning, comparative biology and taxonomic classification.</title>
        <authorList>
            <person name="Goeker M."/>
        </authorList>
    </citation>
    <scope>NUCLEOTIDE SEQUENCE [LARGE SCALE GENOMIC DNA]</scope>
    <source>
        <strain evidence="1 2">DSM 16846</strain>
    </source>
</reference>
<dbReference type="EMBL" id="JAATJC010000001">
    <property type="protein sequence ID" value="NJC05694.1"/>
    <property type="molecule type" value="Genomic_DNA"/>
</dbReference>
<accession>A0A7X6BFS0</accession>
<organism evidence="1 2">
    <name type="scientific">Sphingomonas kaistensis</name>
    <dbReference type="NCBI Taxonomy" id="298708"/>
    <lineage>
        <taxon>Bacteria</taxon>
        <taxon>Pseudomonadati</taxon>
        <taxon>Pseudomonadota</taxon>
        <taxon>Alphaproteobacteria</taxon>
        <taxon>Sphingomonadales</taxon>
        <taxon>Sphingomonadaceae</taxon>
        <taxon>Sphingomonas</taxon>
    </lineage>
</organism>
<name>A0A7X6BFS0_9SPHN</name>
<comment type="caution">
    <text evidence="1">The sequence shown here is derived from an EMBL/GenBank/DDBJ whole genome shotgun (WGS) entry which is preliminary data.</text>
</comment>